<dbReference type="PANTHER" id="PTHR43308:SF1">
    <property type="entry name" value="OUTER MEMBRANE PROTEIN ALPHA"/>
    <property type="match status" value="1"/>
</dbReference>
<dbReference type="InterPro" id="IPR007049">
    <property type="entry name" value="Carb-sel_porin_OprB"/>
</dbReference>
<dbReference type="GO" id="GO:0016020">
    <property type="term" value="C:membrane"/>
    <property type="evidence" value="ECO:0007669"/>
    <property type="project" value="InterPro"/>
</dbReference>
<evidence type="ECO:0000313" key="5">
    <source>
        <dbReference type="EMBL" id="CAA9286410.1"/>
    </source>
</evidence>
<dbReference type="InterPro" id="IPR038673">
    <property type="entry name" value="OprB_sf"/>
</dbReference>
<dbReference type="AlphaFoldDB" id="A0A6J4JSH6"/>
<sequence>MSKLLWKSLIISPAVLGVMLLVSTVRVRADNSLFVANGRSQETSKLQTAKEQAPEVQSHTLDVAIKSDLISVIAPTTPVAQDKIATPATQASGEQKAGEVKVPASNKTLAPLTEAVPTNPNDVLEPINQDSSEDNSTALDQVTNVSQLRDVSPGDWAFEALRSLVERYGCIAGYPDGTFRGNRATSRYEFAAGLNACLNQVERLIQTSTADFVRKSDLETLQRLVTEFRTELTTLGARVDKLDGRVAFLESRQFSTTTKLQGEAIFAVTDEFNQAVSNNTVFQNRVRLSLNTSFTGRDRLLTRLSASNALAFSKPDAPVGFFDDDPLPGFADTAEGNQTFNITRTTNNNINLDKLEYFFNFGSSKVLVSAFGGNHRDYVPTLNPYFDDDDGGNGALSTFASYNPIYRIGGGSGAAISLGVGPLQSILGPSTLTVGYLAGPGANDPSEKNGLFDGNYSALGQLNFNLGDRIGVGLTYVHSYHNSNTDIFNFGDSTDGSRVVGTTLANNPSNTNFALPFTPVVSNSYGAEAAFRLSNNISLSGFATYTRAILIEQGTADIWTYGAGVAFSDFGKKGNVLGLFAGVEPTLRGLSPGVRPTDGFPRDIGYHFEGFYKYQLTNNISLTPGIIWITNPNQNRNNDDIVIGTLRTTFTF</sequence>
<dbReference type="GO" id="GO:0015288">
    <property type="term" value="F:porin activity"/>
    <property type="evidence" value="ECO:0007669"/>
    <property type="project" value="InterPro"/>
</dbReference>
<dbReference type="InterPro" id="IPR051465">
    <property type="entry name" value="Cell_Envelope_Struct_Comp"/>
</dbReference>
<evidence type="ECO:0000259" key="4">
    <source>
        <dbReference type="PROSITE" id="PS51272"/>
    </source>
</evidence>
<dbReference type="InterPro" id="IPR001119">
    <property type="entry name" value="SLH_dom"/>
</dbReference>
<accession>A0A6J4JSH6</accession>
<dbReference type="Gene3D" id="2.40.160.180">
    <property type="entry name" value="Carbohydrate-selective porin OprB"/>
    <property type="match status" value="1"/>
</dbReference>
<proteinExistence type="inferred from homology"/>
<dbReference type="EMBL" id="CADCTM010000683">
    <property type="protein sequence ID" value="CAA9286410.1"/>
    <property type="molecule type" value="Genomic_DNA"/>
</dbReference>
<evidence type="ECO:0000256" key="1">
    <source>
        <dbReference type="ARBA" id="ARBA00008769"/>
    </source>
</evidence>
<dbReference type="PROSITE" id="PS51272">
    <property type="entry name" value="SLH"/>
    <property type="match status" value="1"/>
</dbReference>
<comment type="similarity">
    <text evidence="1 2">Belongs to the OprB family.</text>
</comment>
<feature type="domain" description="SLH" evidence="4">
    <location>
        <begin position="144"/>
        <end position="208"/>
    </location>
</feature>
<evidence type="ECO:0000256" key="3">
    <source>
        <dbReference type="SAM" id="MobiDB-lite"/>
    </source>
</evidence>
<dbReference type="InterPro" id="IPR047684">
    <property type="entry name" value="Por_som-like"/>
</dbReference>
<reference evidence="5" key="1">
    <citation type="submission" date="2020-02" db="EMBL/GenBank/DDBJ databases">
        <authorList>
            <person name="Meier V. D."/>
        </authorList>
    </citation>
    <scope>NUCLEOTIDE SEQUENCE</scope>
    <source>
        <strain evidence="5">AVDCRST_MAG92</strain>
    </source>
</reference>
<evidence type="ECO:0000256" key="2">
    <source>
        <dbReference type="RuleBase" id="RU363072"/>
    </source>
</evidence>
<protein>
    <submittedName>
        <fullName evidence="5">Porin</fullName>
    </submittedName>
</protein>
<name>A0A6J4JSH6_9CYAN</name>
<gene>
    <name evidence="5" type="ORF">AVDCRST_MAG92-3925</name>
</gene>
<dbReference type="GO" id="GO:0008643">
    <property type="term" value="P:carbohydrate transport"/>
    <property type="evidence" value="ECO:0007669"/>
    <property type="project" value="InterPro"/>
</dbReference>
<dbReference type="NCBIfam" id="NF033921">
    <property type="entry name" value="por_somb"/>
    <property type="match status" value="1"/>
</dbReference>
<feature type="region of interest" description="Disordered" evidence="3">
    <location>
        <begin position="112"/>
        <end position="135"/>
    </location>
</feature>
<organism evidence="5">
    <name type="scientific">uncultured Coleofasciculus sp</name>
    <dbReference type="NCBI Taxonomy" id="1267456"/>
    <lineage>
        <taxon>Bacteria</taxon>
        <taxon>Bacillati</taxon>
        <taxon>Cyanobacteriota</taxon>
        <taxon>Cyanophyceae</taxon>
        <taxon>Coleofasciculales</taxon>
        <taxon>Coleofasciculaceae</taxon>
        <taxon>Coleofasciculus</taxon>
        <taxon>environmental samples</taxon>
    </lineage>
</organism>
<dbReference type="Pfam" id="PF04966">
    <property type="entry name" value="OprB"/>
    <property type="match status" value="1"/>
</dbReference>
<dbReference type="PANTHER" id="PTHR43308">
    <property type="entry name" value="OUTER MEMBRANE PROTEIN ALPHA-RELATED"/>
    <property type="match status" value="1"/>
</dbReference>
<dbReference type="Pfam" id="PF00395">
    <property type="entry name" value="SLH"/>
    <property type="match status" value="1"/>
</dbReference>